<proteinExistence type="predicted"/>
<organism evidence="3 4">
    <name type="scientific">Roseateles albus</name>
    <dbReference type="NCBI Taxonomy" id="2987525"/>
    <lineage>
        <taxon>Bacteria</taxon>
        <taxon>Pseudomonadati</taxon>
        <taxon>Pseudomonadota</taxon>
        <taxon>Betaproteobacteria</taxon>
        <taxon>Burkholderiales</taxon>
        <taxon>Sphaerotilaceae</taxon>
        <taxon>Roseateles</taxon>
    </lineage>
</organism>
<dbReference type="PROSITE" id="PS50110">
    <property type="entry name" value="RESPONSE_REGULATORY"/>
    <property type="match status" value="1"/>
</dbReference>
<evidence type="ECO:0000259" key="2">
    <source>
        <dbReference type="PROSITE" id="PS50110"/>
    </source>
</evidence>
<dbReference type="PANTHER" id="PTHR44520">
    <property type="entry name" value="RESPONSE REGULATOR RCP1-RELATED"/>
    <property type="match status" value="1"/>
</dbReference>
<keyword evidence="1" id="KW-0597">Phosphoprotein</keyword>
<dbReference type="InterPro" id="IPR011006">
    <property type="entry name" value="CheY-like_superfamily"/>
</dbReference>
<feature type="modified residue" description="4-aspartylphosphate" evidence="1">
    <location>
        <position position="60"/>
    </location>
</feature>
<reference evidence="3 4" key="1">
    <citation type="submission" date="2022-10" db="EMBL/GenBank/DDBJ databases">
        <title>Paucibacter sp. hw1 Genome sequencing.</title>
        <authorList>
            <person name="Park S."/>
        </authorList>
    </citation>
    <scope>NUCLEOTIDE SEQUENCE [LARGE SCALE GENOMIC DNA]</scope>
    <source>
        <strain evidence="4">hw1</strain>
    </source>
</reference>
<dbReference type="PANTHER" id="PTHR44520:SF2">
    <property type="entry name" value="RESPONSE REGULATOR RCP1"/>
    <property type="match status" value="1"/>
</dbReference>
<dbReference type="SUPFAM" id="SSF52172">
    <property type="entry name" value="CheY-like"/>
    <property type="match status" value="1"/>
</dbReference>
<dbReference type="CDD" id="cd17557">
    <property type="entry name" value="REC_Rcp-like"/>
    <property type="match status" value="1"/>
</dbReference>
<comment type="caution">
    <text evidence="3">The sequence shown here is derived from an EMBL/GenBank/DDBJ whole genome shotgun (WGS) entry which is preliminary data.</text>
</comment>
<name>A0ABT5KGQ5_9BURK</name>
<dbReference type="Proteomes" id="UP001221189">
    <property type="component" value="Unassembled WGS sequence"/>
</dbReference>
<sequence length="138" mass="15690">MQAQQHILLIEDDEVDVMTVRRSLRDLGVEYPLDQVSDGEAGLAFLRDPAKPRPGLILLDLNMPRMNGIEFLAVLKQDPLLKRIPVVVLTTSQEETDRMASFDQNVSGYMLKPVDYPQFVRTMQVIRDYWSTSEGAPN</sequence>
<evidence type="ECO:0000256" key="1">
    <source>
        <dbReference type="PROSITE-ProRule" id="PRU00169"/>
    </source>
</evidence>
<dbReference type="EMBL" id="JAQQXT010000010">
    <property type="protein sequence ID" value="MDC8773111.1"/>
    <property type="molecule type" value="Genomic_DNA"/>
</dbReference>
<feature type="domain" description="Response regulatory" evidence="2">
    <location>
        <begin position="6"/>
        <end position="127"/>
    </location>
</feature>
<dbReference type="RefSeq" id="WP_273601290.1">
    <property type="nucleotide sequence ID" value="NZ_JAQQXT010000010.1"/>
</dbReference>
<evidence type="ECO:0000313" key="4">
    <source>
        <dbReference type="Proteomes" id="UP001221189"/>
    </source>
</evidence>
<gene>
    <name evidence="3" type="ORF">PRZ03_16105</name>
</gene>
<evidence type="ECO:0000313" key="3">
    <source>
        <dbReference type="EMBL" id="MDC8773111.1"/>
    </source>
</evidence>
<dbReference type="InterPro" id="IPR052893">
    <property type="entry name" value="TCS_response_regulator"/>
</dbReference>
<protein>
    <submittedName>
        <fullName evidence="3">Response regulator</fullName>
    </submittedName>
</protein>
<dbReference type="Pfam" id="PF00072">
    <property type="entry name" value="Response_reg"/>
    <property type="match status" value="1"/>
</dbReference>
<dbReference type="Gene3D" id="3.40.50.2300">
    <property type="match status" value="1"/>
</dbReference>
<accession>A0ABT5KGQ5</accession>
<keyword evidence="4" id="KW-1185">Reference proteome</keyword>
<dbReference type="SMART" id="SM00448">
    <property type="entry name" value="REC"/>
    <property type="match status" value="1"/>
</dbReference>
<dbReference type="InterPro" id="IPR001789">
    <property type="entry name" value="Sig_transdc_resp-reg_receiver"/>
</dbReference>